<dbReference type="InterPro" id="IPR034285">
    <property type="entry name" value="CuRO_2_LCC"/>
</dbReference>
<comment type="similarity">
    <text evidence="3 14">Belongs to the multicopper oxidase family.</text>
</comment>
<comment type="catalytic activity">
    <reaction evidence="1 14">
        <text>4 hydroquinone + O2 = 4 benzosemiquinone + 2 H2O</text>
        <dbReference type="Rhea" id="RHEA:11276"/>
        <dbReference type="ChEBI" id="CHEBI:15377"/>
        <dbReference type="ChEBI" id="CHEBI:15379"/>
        <dbReference type="ChEBI" id="CHEBI:17594"/>
        <dbReference type="ChEBI" id="CHEBI:17977"/>
        <dbReference type="EC" id="1.10.3.2"/>
    </reaction>
</comment>
<evidence type="ECO:0000256" key="9">
    <source>
        <dbReference type="ARBA" id="ARBA00022737"/>
    </source>
</evidence>
<dbReference type="CDD" id="cd13897">
    <property type="entry name" value="CuRO_3_LCC_plant"/>
    <property type="match status" value="1"/>
</dbReference>
<dbReference type="AlphaFoldDB" id="A0AAW2XAQ6"/>
<keyword evidence="10 14" id="KW-0560">Oxidoreductase</keyword>
<evidence type="ECO:0000313" key="18">
    <source>
        <dbReference type="EMBL" id="KAL0451048.1"/>
    </source>
</evidence>
<evidence type="ECO:0000256" key="7">
    <source>
        <dbReference type="ARBA" id="ARBA00022723"/>
    </source>
</evidence>
<dbReference type="InterPro" id="IPR008972">
    <property type="entry name" value="Cupredoxin"/>
</dbReference>
<dbReference type="GO" id="GO:0046274">
    <property type="term" value="P:lignin catabolic process"/>
    <property type="evidence" value="ECO:0007669"/>
    <property type="project" value="UniProtKB-KW"/>
</dbReference>
<feature type="domain" description="Plastocyanin-like" evidence="15">
    <location>
        <begin position="157"/>
        <end position="307"/>
    </location>
</feature>
<protein>
    <recommendedName>
        <fullName evidence="4 14">Laccase</fullName>
        <ecNumber evidence="4 14">1.10.3.2</ecNumber>
    </recommendedName>
    <alternativeName>
        <fullName evidence="14">Benzenediol:oxygen oxidoreductase</fullName>
    </alternativeName>
    <alternativeName>
        <fullName evidence="14">Diphenol oxidase</fullName>
    </alternativeName>
    <alternativeName>
        <fullName evidence="14">Urishiol oxidase</fullName>
    </alternativeName>
</protein>
<feature type="domain" description="Plastocyanin-like" evidence="16">
    <location>
        <begin position="409"/>
        <end position="541"/>
    </location>
</feature>
<dbReference type="Gene3D" id="2.60.40.420">
    <property type="entry name" value="Cupredoxins - blue copper proteins"/>
    <property type="match status" value="3"/>
</dbReference>
<dbReference type="InterPro" id="IPR034288">
    <property type="entry name" value="CuRO_1_LCC"/>
</dbReference>
<dbReference type="InterPro" id="IPR017761">
    <property type="entry name" value="Laccase"/>
</dbReference>
<evidence type="ECO:0000256" key="13">
    <source>
        <dbReference type="ARBA" id="ARBA00023185"/>
    </source>
</evidence>
<evidence type="ECO:0000256" key="6">
    <source>
        <dbReference type="ARBA" id="ARBA00022525"/>
    </source>
</evidence>
<evidence type="ECO:0000256" key="5">
    <source>
        <dbReference type="ARBA" id="ARBA00022523"/>
    </source>
</evidence>
<dbReference type="CDD" id="cd13849">
    <property type="entry name" value="CuRO_1_LCC_plant"/>
    <property type="match status" value="1"/>
</dbReference>
<evidence type="ECO:0000256" key="14">
    <source>
        <dbReference type="RuleBase" id="RU361119"/>
    </source>
</evidence>
<gene>
    <name evidence="18" type="ORF">Slati_1661200</name>
</gene>
<dbReference type="GO" id="GO:0005507">
    <property type="term" value="F:copper ion binding"/>
    <property type="evidence" value="ECO:0007669"/>
    <property type="project" value="InterPro"/>
</dbReference>
<evidence type="ECO:0000259" key="16">
    <source>
        <dbReference type="Pfam" id="PF07731"/>
    </source>
</evidence>
<dbReference type="InterPro" id="IPR001117">
    <property type="entry name" value="Cu-oxidase_2nd"/>
</dbReference>
<feature type="domain" description="Plastocyanin-like" evidence="17">
    <location>
        <begin position="30"/>
        <end position="143"/>
    </location>
</feature>
<dbReference type="InterPro" id="IPR045087">
    <property type="entry name" value="Cu-oxidase_fam"/>
</dbReference>
<evidence type="ECO:0000256" key="1">
    <source>
        <dbReference type="ARBA" id="ARBA00000349"/>
    </source>
</evidence>
<comment type="subcellular location">
    <subcellularLocation>
        <location evidence="2 14">Secreted</location>
        <location evidence="2 14">Extracellular space</location>
        <location evidence="2 14">Apoplast</location>
    </subcellularLocation>
</comment>
<dbReference type="EC" id="1.10.3.2" evidence="4 14"/>
<dbReference type="InterPro" id="IPR034289">
    <property type="entry name" value="CuRO_3_LCC"/>
</dbReference>
<dbReference type="EMBL" id="JACGWN010000005">
    <property type="protein sequence ID" value="KAL0451048.1"/>
    <property type="molecule type" value="Genomic_DNA"/>
</dbReference>
<keyword evidence="7 14" id="KW-0479">Metal-binding</keyword>
<sequence length="558" mass="60699">MELWVRVFILVACLLPAIVECKVRHYQFNVVMKNTTRLCSSKSIVTVNGKFPGPTIYAREDDTVLIRVINRVKYNVSIHWHGVRQLRTGWADGPAYITQCPIQPGHSYVYNFTITGQRGTLLWHAHILWLRATLHGALVILPKLGVPYPFPKPDHEAVVVLAEWWKSDTEAVINEALKSGLAPNVSDAHTINGHPGPVSNCASPGGGFTLNVSPGKTYMLRLINAALNEELFFKIAGHKLTVVEVDATYVKPFKTDTVLIAPGQTTNVIVVADQGAGKYMLAASPFLDTPIVAVDNMTATATLHYSGTLASSPTTFTSTPARNATPVANNFVNSLRSLNSNKYPAKVPQKVDHSLFFTVGLGINPCPSCKAGNGSRAVASINNVTFVMPKIALLQAHVFNIKGVFTTDFPANPPFAFNYTGTPPANLATTTGTKVYKLAYNSTVQVVLQDTGIIAPENHPVHLHGFNFFAVGKGLGNFNPKTDPNNFNLIDPVERNTIGVPSGGWVAIRFLADNPGVWFMHCHLEVHTTWGLKMAFLVENGKGPNESILPPPKDLPKC</sequence>
<comment type="caution">
    <text evidence="18">The sequence shown here is derived from an EMBL/GenBank/DDBJ whole genome shotgun (WGS) entry which is preliminary data.</text>
</comment>
<comment type="function">
    <text evidence="14">Lignin degradation and detoxification of lignin-derived products.</text>
</comment>
<reference evidence="18" key="1">
    <citation type="submission" date="2020-06" db="EMBL/GenBank/DDBJ databases">
        <authorList>
            <person name="Li T."/>
            <person name="Hu X."/>
            <person name="Zhang T."/>
            <person name="Song X."/>
            <person name="Zhang H."/>
            <person name="Dai N."/>
            <person name="Sheng W."/>
            <person name="Hou X."/>
            <person name="Wei L."/>
        </authorList>
    </citation>
    <scope>NUCLEOTIDE SEQUENCE</scope>
    <source>
        <strain evidence="18">KEN1</strain>
        <tissue evidence="18">Leaf</tissue>
    </source>
</reference>
<evidence type="ECO:0000256" key="11">
    <source>
        <dbReference type="ARBA" id="ARBA00023008"/>
    </source>
</evidence>
<dbReference type="GO" id="GO:0052716">
    <property type="term" value="F:hydroquinone:oxygen oxidoreductase activity"/>
    <property type="evidence" value="ECO:0007669"/>
    <property type="project" value="UniProtKB-EC"/>
</dbReference>
<keyword evidence="11 14" id="KW-0186">Copper</keyword>
<dbReference type="PANTHER" id="PTHR11709">
    <property type="entry name" value="MULTI-COPPER OXIDASE"/>
    <property type="match status" value="1"/>
</dbReference>
<feature type="chain" id="PRO_5043100255" description="Laccase" evidence="14">
    <location>
        <begin position="22"/>
        <end position="558"/>
    </location>
</feature>
<proteinExistence type="inferred from homology"/>
<dbReference type="NCBIfam" id="TIGR03389">
    <property type="entry name" value="laccase"/>
    <property type="match status" value="1"/>
</dbReference>
<evidence type="ECO:0000256" key="12">
    <source>
        <dbReference type="ARBA" id="ARBA00023180"/>
    </source>
</evidence>
<keyword evidence="13 14" id="KW-0439">Lignin degradation</keyword>
<keyword evidence="12" id="KW-0325">Glycoprotein</keyword>
<dbReference type="PROSITE" id="PS00080">
    <property type="entry name" value="MULTICOPPER_OXIDASE2"/>
    <property type="match status" value="1"/>
</dbReference>
<keyword evidence="9 14" id="KW-0677">Repeat</keyword>
<dbReference type="CDD" id="cd13875">
    <property type="entry name" value="CuRO_2_LCC_plant"/>
    <property type="match status" value="1"/>
</dbReference>
<dbReference type="InterPro" id="IPR002355">
    <property type="entry name" value="Cu_oxidase_Cu_BS"/>
</dbReference>
<dbReference type="InterPro" id="IPR011707">
    <property type="entry name" value="Cu-oxidase-like_N"/>
</dbReference>
<dbReference type="GO" id="GO:0048046">
    <property type="term" value="C:apoplast"/>
    <property type="evidence" value="ECO:0007669"/>
    <property type="project" value="UniProtKB-SubCell"/>
</dbReference>
<keyword evidence="5 14" id="KW-0052">Apoplast</keyword>
<evidence type="ECO:0000256" key="4">
    <source>
        <dbReference type="ARBA" id="ARBA00012297"/>
    </source>
</evidence>
<evidence type="ECO:0000256" key="3">
    <source>
        <dbReference type="ARBA" id="ARBA00010609"/>
    </source>
</evidence>
<keyword evidence="6 14" id="KW-0964">Secreted</keyword>
<evidence type="ECO:0000256" key="8">
    <source>
        <dbReference type="ARBA" id="ARBA00022729"/>
    </source>
</evidence>
<evidence type="ECO:0000256" key="10">
    <source>
        <dbReference type="ARBA" id="ARBA00023002"/>
    </source>
</evidence>
<feature type="signal peptide" evidence="14">
    <location>
        <begin position="1"/>
        <end position="21"/>
    </location>
</feature>
<name>A0AAW2XAQ6_9LAMI</name>
<organism evidence="18">
    <name type="scientific">Sesamum latifolium</name>
    <dbReference type="NCBI Taxonomy" id="2727402"/>
    <lineage>
        <taxon>Eukaryota</taxon>
        <taxon>Viridiplantae</taxon>
        <taxon>Streptophyta</taxon>
        <taxon>Embryophyta</taxon>
        <taxon>Tracheophyta</taxon>
        <taxon>Spermatophyta</taxon>
        <taxon>Magnoliopsida</taxon>
        <taxon>eudicotyledons</taxon>
        <taxon>Gunneridae</taxon>
        <taxon>Pentapetalae</taxon>
        <taxon>asterids</taxon>
        <taxon>lamiids</taxon>
        <taxon>Lamiales</taxon>
        <taxon>Pedaliaceae</taxon>
        <taxon>Sesamum</taxon>
    </lineage>
</organism>
<evidence type="ECO:0000259" key="15">
    <source>
        <dbReference type="Pfam" id="PF00394"/>
    </source>
</evidence>
<dbReference type="PROSITE" id="PS00079">
    <property type="entry name" value="MULTICOPPER_OXIDASE1"/>
    <property type="match status" value="1"/>
</dbReference>
<accession>A0AAW2XAQ6</accession>
<dbReference type="Pfam" id="PF00394">
    <property type="entry name" value="Cu-oxidase"/>
    <property type="match status" value="1"/>
</dbReference>
<dbReference type="FunFam" id="2.60.40.420:FF:000062">
    <property type="entry name" value="Laccase"/>
    <property type="match status" value="1"/>
</dbReference>
<evidence type="ECO:0000256" key="2">
    <source>
        <dbReference type="ARBA" id="ARBA00004271"/>
    </source>
</evidence>
<dbReference type="FunFam" id="2.60.40.420:FF:000049">
    <property type="entry name" value="Laccase"/>
    <property type="match status" value="1"/>
</dbReference>
<dbReference type="PANTHER" id="PTHR11709:SF370">
    <property type="entry name" value="LACCASE-4"/>
    <property type="match status" value="1"/>
</dbReference>
<reference evidence="18" key="2">
    <citation type="journal article" date="2024" name="Plant">
        <title>Genomic evolution and insights into agronomic trait innovations of Sesamum species.</title>
        <authorList>
            <person name="Miao H."/>
            <person name="Wang L."/>
            <person name="Qu L."/>
            <person name="Liu H."/>
            <person name="Sun Y."/>
            <person name="Le M."/>
            <person name="Wang Q."/>
            <person name="Wei S."/>
            <person name="Zheng Y."/>
            <person name="Lin W."/>
            <person name="Duan Y."/>
            <person name="Cao H."/>
            <person name="Xiong S."/>
            <person name="Wang X."/>
            <person name="Wei L."/>
            <person name="Li C."/>
            <person name="Ma Q."/>
            <person name="Ju M."/>
            <person name="Zhao R."/>
            <person name="Li G."/>
            <person name="Mu C."/>
            <person name="Tian Q."/>
            <person name="Mei H."/>
            <person name="Zhang T."/>
            <person name="Gao T."/>
            <person name="Zhang H."/>
        </authorList>
    </citation>
    <scope>NUCLEOTIDE SEQUENCE</scope>
    <source>
        <strain evidence="18">KEN1</strain>
    </source>
</reference>
<dbReference type="SUPFAM" id="SSF49503">
    <property type="entry name" value="Cupredoxins"/>
    <property type="match status" value="3"/>
</dbReference>
<dbReference type="InterPro" id="IPR033138">
    <property type="entry name" value="Cu_oxidase_CS"/>
</dbReference>
<dbReference type="FunFam" id="2.60.40.420:FF:000053">
    <property type="entry name" value="Laccase"/>
    <property type="match status" value="1"/>
</dbReference>
<evidence type="ECO:0000259" key="17">
    <source>
        <dbReference type="Pfam" id="PF07732"/>
    </source>
</evidence>
<dbReference type="Pfam" id="PF07731">
    <property type="entry name" value="Cu-oxidase_2"/>
    <property type="match status" value="1"/>
</dbReference>
<dbReference type="InterPro" id="IPR011706">
    <property type="entry name" value="Cu-oxidase_C"/>
</dbReference>
<comment type="cofactor">
    <cofactor evidence="14">
        <name>Cu cation</name>
        <dbReference type="ChEBI" id="CHEBI:23378"/>
    </cofactor>
    <text evidence="14">Binds 4 Cu cations per monomer.</text>
</comment>
<keyword evidence="8 14" id="KW-0732">Signal</keyword>
<dbReference type="Pfam" id="PF07732">
    <property type="entry name" value="Cu-oxidase_3"/>
    <property type="match status" value="1"/>
</dbReference>